<organism evidence="1 2">
    <name type="scientific">Bacillus bruguierae</name>
    <dbReference type="NCBI Taxonomy" id="3127667"/>
    <lineage>
        <taxon>Bacteria</taxon>
        <taxon>Bacillati</taxon>
        <taxon>Bacillota</taxon>
        <taxon>Bacilli</taxon>
        <taxon>Bacillales</taxon>
        <taxon>Bacillaceae</taxon>
        <taxon>Bacillus</taxon>
    </lineage>
</organism>
<name>A0ABU8FDT1_9BACI</name>
<gene>
    <name evidence="1" type="ORF">WAZ07_05700</name>
</gene>
<dbReference type="Pfam" id="PF11122">
    <property type="entry name" value="Spore-coat_CotD"/>
    <property type="match status" value="1"/>
</dbReference>
<keyword evidence="1" id="KW-0946">Virion</keyword>
<dbReference type="EMBL" id="JBAWSX010000002">
    <property type="protein sequence ID" value="MEI4800829.1"/>
    <property type="molecule type" value="Genomic_DNA"/>
</dbReference>
<keyword evidence="2" id="KW-1185">Reference proteome</keyword>
<reference evidence="1 2" key="1">
    <citation type="submission" date="2024-01" db="EMBL/GenBank/DDBJ databases">
        <title>Seven novel Bacillus-like species.</title>
        <authorList>
            <person name="Liu G."/>
        </authorList>
    </citation>
    <scope>NUCLEOTIDE SEQUENCE [LARGE SCALE GENOMIC DNA]</scope>
    <source>
        <strain evidence="1 2">FJAT-51639</strain>
    </source>
</reference>
<evidence type="ECO:0000313" key="1">
    <source>
        <dbReference type="EMBL" id="MEI4800829.1"/>
    </source>
</evidence>
<comment type="caution">
    <text evidence="1">The sequence shown here is derived from an EMBL/GenBank/DDBJ whole genome shotgun (WGS) entry which is preliminary data.</text>
</comment>
<dbReference type="RefSeq" id="WP_336471662.1">
    <property type="nucleotide sequence ID" value="NZ_JBAWSX010000002.1"/>
</dbReference>
<sequence>MYHCHPCFGGLSPVTTTPPVVCPTKCCETHTFSKTVVPYIHPTHMKHVHHQVVQAQHYFPQTQSNVNVIQPAPPTFVGGFGGPGPGVGGFGGPGPGVGGFGGPGPGVGGFGGPGPGVGGFGGCAPCGPQISPFGPNVSPAVSPAPNMGPNVGGMFKK</sequence>
<accession>A0ABU8FDT1</accession>
<evidence type="ECO:0000313" key="2">
    <source>
        <dbReference type="Proteomes" id="UP001372526"/>
    </source>
</evidence>
<dbReference type="InterPro" id="IPR020108">
    <property type="entry name" value="Spore_coat_CotD"/>
</dbReference>
<protein>
    <submittedName>
        <fullName evidence="1">CotD family spore coat protein</fullName>
    </submittedName>
</protein>
<keyword evidence="1" id="KW-0167">Capsid protein</keyword>
<proteinExistence type="predicted"/>
<dbReference type="Proteomes" id="UP001372526">
    <property type="component" value="Unassembled WGS sequence"/>
</dbReference>